<dbReference type="InterPro" id="IPR042099">
    <property type="entry name" value="ANL_N_sf"/>
</dbReference>
<dbReference type="Pfam" id="PF00501">
    <property type="entry name" value="AMP-binding"/>
    <property type="match status" value="1"/>
</dbReference>
<gene>
    <name evidence="3" type="ORF">BDA96_02G306500</name>
</gene>
<dbReference type="InterPro" id="IPR000873">
    <property type="entry name" value="AMP-dep_synth/lig_dom"/>
</dbReference>
<evidence type="ECO:0000313" key="3">
    <source>
        <dbReference type="EMBL" id="KAG0544784.1"/>
    </source>
</evidence>
<organism evidence="3 4">
    <name type="scientific">Sorghum bicolor</name>
    <name type="common">Sorghum</name>
    <name type="synonym">Sorghum vulgare</name>
    <dbReference type="NCBI Taxonomy" id="4558"/>
    <lineage>
        <taxon>Eukaryota</taxon>
        <taxon>Viridiplantae</taxon>
        <taxon>Streptophyta</taxon>
        <taxon>Embryophyta</taxon>
        <taxon>Tracheophyta</taxon>
        <taxon>Spermatophyta</taxon>
        <taxon>Magnoliopsida</taxon>
        <taxon>Liliopsida</taxon>
        <taxon>Poales</taxon>
        <taxon>Poaceae</taxon>
        <taxon>PACMAD clade</taxon>
        <taxon>Panicoideae</taxon>
        <taxon>Andropogonodae</taxon>
        <taxon>Andropogoneae</taxon>
        <taxon>Sorghinae</taxon>
        <taxon>Sorghum</taxon>
    </lineage>
</organism>
<reference evidence="3" key="1">
    <citation type="journal article" date="2019" name="BMC Genomics">
        <title>A new reference genome for Sorghum bicolor reveals high levels of sequence similarity between sweet and grain genotypes: implications for the genetics of sugar metabolism.</title>
        <authorList>
            <person name="Cooper E.A."/>
            <person name="Brenton Z.W."/>
            <person name="Flinn B.S."/>
            <person name="Jenkins J."/>
            <person name="Shu S."/>
            <person name="Flowers D."/>
            <person name="Luo F."/>
            <person name="Wang Y."/>
            <person name="Xia P."/>
            <person name="Barry K."/>
            <person name="Daum C."/>
            <person name="Lipzen A."/>
            <person name="Yoshinaga Y."/>
            <person name="Schmutz J."/>
            <person name="Saski C."/>
            <person name="Vermerris W."/>
            <person name="Kresovich S."/>
        </authorList>
    </citation>
    <scope>NUCLEOTIDE SEQUENCE</scope>
</reference>
<keyword evidence="1" id="KW-0812">Transmembrane</keyword>
<protein>
    <recommendedName>
        <fullName evidence="2">AMP-dependent synthetase/ligase domain-containing protein</fullName>
    </recommendedName>
</protein>
<dbReference type="SUPFAM" id="SSF56801">
    <property type="entry name" value="Acetyl-CoA synthetase-like"/>
    <property type="match status" value="1"/>
</dbReference>
<feature type="transmembrane region" description="Helical" evidence="1">
    <location>
        <begin position="75"/>
        <end position="97"/>
    </location>
</feature>
<sequence>MITKTQPSELCFLQFTSGSTCDAKGVMITHGGLIHNVKMMKKRYRSTSKTILISWLPQYHDMGLIGGLFTTLGLAWTWIIMVYGVFLAVAVTTFHLLTFSVRYTHQVPPVHPPGVSRPSSVCYTAHPIASPWSVMRCYMMPATTLTVVGMCFTALLLSLLALAAHLIACRRHR</sequence>
<evidence type="ECO:0000313" key="4">
    <source>
        <dbReference type="Proteomes" id="UP000807115"/>
    </source>
</evidence>
<feature type="transmembrane region" description="Helical" evidence="1">
    <location>
        <begin position="145"/>
        <end position="168"/>
    </location>
</feature>
<dbReference type="Proteomes" id="UP000807115">
    <property type="component" value="Chromosome 2"/>
</dbReference>
<proteinExistence type="predicted"/>
<comment type="caution">
    <text evidence="3">The sequence shown here is derived from an EMBL/GenBank/DDBJ whole genome shotgun (WGS) entry which is preliminary data.</text>
</comment>
<accession>A0A921RQJ2</accession>
<keyword evidence="1" id="KW-1133">Transmembrane helix</keyword>
<dbReference type="Gene3D" id="3.40.50.12780">
    <property type="entry name" value="N-terminal domain of ligase-like"/>
    <property type="match status" value="1"/>
</dbReference>
<keyword evidence="1" id="KW-0472">Membrane</keyword>
<reference evidence="3" key="2">
    <citation type="submission" date="2020-10" db="EMBL/GenBank/DDBJ databases">
        <authorList>
            <person name="Cooper E.A."/>
            <person name="Brenton Z.W."/>
            <person name="Flinn B.S."/>
            <person name="Jenkins J."/>
            <person name="Shu S."/>
            <person name="Flowers D."/>
            <person name="Luo F."/>
            <person name="Wang Y."/>
            <person name="Xia P."/>
            <person name="Barry K."/>
            <person name="Daum C."/>
            <person name="Lipzen A."/>
            <person name="Yoshinaga Y."/>
            <person name="Schmutz J."/>
            <person name="Saski C."/>
            <person name="Vermerris W."/>
            <person name="Kresovich S."/>
        </authorList>
    </citation>
    <scope>NUCLEOTIDE SEQUENCE</scope>
</reference>
<dbReference type="PANTHER" id="PTHR22754">
    <property type="entry name" value="DISCO-INTERACTING PROTEIN 2 DIP2 -RELATED"/>
    <property type="match status" value="1"/>
</dbReference>
<dbReference type="EMBL" id="CM027681">
    <property type="protein sequence ID" value="KAG0544784.1"/>
    <property type="molecule type" value="Genomic_DNA"/>
</dbReference>
<dbReference type="PANTHER" id="PTHR22754:SF32">
    <property type="entry name" value="DISCO-INTERACTING PROTEIN 2"/>
    <property type="match status" value="1"/>
</dbReference>
<evidence type="ECO:0000256" key="1">
    <source>
        <dbReference type="SAM" id="Phobius"/>
    </source>
</evidence>
<evidence type="ECO:0000259" key="2">
    <source>
        <dbReference type="Pfam" id="PF00501"/>
    </source>
</evidence>
<dbReference type="AlphaFoldDB" id="A0A921RQJ2"/>
<name>A0A921RQJ2_SORBI</name>
<feature type="domain" description="AMP-dependent synthetase/ligase" evidence="2">
    <location>
        <begin position="4"/>
        <end position="110"/>
    </location>
</feature>